<evidence type="ECO:0000256" key="8">
    <source>
        <dbReference type="ARBA" id="ARBA00023136"/>
    </source>
</evidence>
<dbReference type="GO" id="GO:0005886">
    <property type="term" value="C:plasma membrane"/>
    <property type="evidence" value="ECO:0007669"/>
    <property type="project" value="UniProtKB-SubCell"/>
</dbReference>
<dbReference type="Pfam" id="PF00999">
    <property type="entry name" value="Na_H_Exchanger"/>
    <property type="match status" value="1"/>
</dbReference>
<dbReference type="AlphaFoldDB" id="A0A7Y9LSH5"/>
<feature type="transmembrane region" description="Helical" evidence="10">
    <location>
        <begin position="208"/>
        <end position="226"/>
    </location>
</feature>
<keyword evidence="2 10" id="KW-0813">Transport</keyword>
<evidence type="ECO:0000256" key="2">
    <source>
        <dbReference type="ARBA" id="ARBA00022448"/>
    </source>
</evidence>
<evidence type="ECO:0000313" key="13">
    <source>
        <dbReference type="Proteomes" id="UP000521748"/>
    </source>
</evidence>
<feature type="transmembrane region" description="Helical" evidence="10">
    <location>
        <begin position="232"/>
        <end position="251"/>
    </location>
</feature>
<evidence type="ECO:0000259" key="11">
    <source>
        <dbReference type="PROSITE" id="PS50271"/>
    </source>
</evidence>
<dbReference type="GO" id="GO:0008270">
    <property type="term" value="F:zinc ion binding"/>
    <property type="evidence" value="ECO:0007669"/>
    <property type="project" value="InterPro"/>
</dbReference>
<dbReference type="PANTHER" id="PTHR10110">
    <property type="entry name" value="SODIUM/HYDROGEN EXCHANGER"/>
    <property type="match status" value="1"/>
</dbReference>
<comment type="caution">
    <text evidence="12">The sequence shown here is derived from an EMBL/GenBank/DDBJ whole genome shotgun (WGS) entry which is preliminary data.</text>
</comment>
<dbReference type="PANTHER" id="PTHR10110:SF86">
    <property type="entry name" value="SODIUM_HYDROGEN EXCHANGER 7"/>
    <property type="match status" value="1"/>
</dbReference>
<comment type="subcellular location">
    <subcellularLocation>
        <location evidence="1 10">Cell membrane</location>
        <topology evidence="1 10">Multi-pass membrane protein</topology>
    </subcellularLocation>
</comment>
<dbReference type="InterPro" id="IPR018422">
    <property type="entry name" value="Cation/H_exchanger_CPA1"/>
</dbReference>
<gene>
    <name evidence="12" type="ORF">FHU41_000993</name>
</gene>
<feature type="transmembrane region" description="Helical" evidence="10">
    <location>
        <begin position="111"/>
        <end position="133"/>
    </location>
</feature>
<dbReference type="Proteomes" id="UP000521748">
    <property type="component" value="Unassembled WGS sequence"/>
</dbReference>
<proteinExistence type="inferred from homology"/>
<keyword evidence="5 10" id="KW-1133">Transmembrane helix</keyword>
<dbReference type="NCBIfam" id="TIGR00831">
    <property type="entry name" value="a_cpa1"/>
    <property type="match status" value="1"/>
</dbReference>
<dbReference type="GO" id="GO:0015386">
    <property type="term" value="F:potassium:proton antiporter activity"/>
    <property type="evidence" value="ECO:0007669"/>
    <property type="project" value="TreeGrafter"/>
</dbReference>
<keyword evidence="9 10" id="KW-0739">Sodium transport</keyword>
<dbReference type="GO" id="GO:0015385">
    <property type="term" value="F:sodium:proton antiporter activity"/>
    <property type="evidence" value="ECO:0007669"/>
    <property type="project" value="InterPro"/>
</dbReference>
<feature type="transmembrane region" description="Helical" evidence="10">
    <location>
        <begin position="346"/>
        <end position="367"/>
    </location>
</feature>
<protein>
    <submittedName>
        <fullName evidence="12">CPA1 family monovalent cation:H+ antiporter</fullName>
    </submittedName>
</protein>
<keyword evidence="6 10" id="KW-0915">Sodium</keyword>
<accession>A0A7Y9LSH5</accession>
<evidence type="ECO:0000256" key="4">
    <source>
        <dbReference type="ARBA" id="ARBA00022692"/>
    </source>
</evidence>
<keyword evidence="13" id="KW-1185">Reference proteome</keyword>
<sequence>MEFILSVLIIVLVVCAVSALGKRINLSAPLLLVLVGALGSYIPGVRVELNPEVILIAILPPLLFAAAFRTSLVDFRSNIRSIGLLSVGYVIFTAIGVGLVAYWVFPGISLAAAIALGAVVAPPDAVAATAVARRIGMPRRVVSILEGESLVNDATALVTLRAAIATLAGGISVWQIGAQFLWAAGGGVVIGLIVAIILTQIRKRVRNVAINTSMSLAAPFIAYIPAEELHLFGISASGVLAVVVCGLLMGYKSPAMPGGASRTSQRSNWTTVQFVLENSVFLIIGLQAKDIIQQVQEDPLGLAAIWWGCLAILVAVLVLRPIWVFPATYLPRLIPSVRRADPAPSWTSPAIISWAGMRGVVTLAAALTLPEELEHRSVLILAALVVVAGTLALQGFSLPALVRMLGVRGPDKREDLLSEAAVMQRATTAGITRLREISTDDDPPEVLAMLKRRTQERGLAAWERLGRSEAESQTPSQRYAQLRQEMLGAEREEVLSLRSSGEYAHEVLAEVLDRLDVEESMLESAMEDPEFDDPTEMAVSEGGCEHLQAAHDLPTPENPYCQDCVEEGTTAVHLRMCLSCGKVACCDSSVGRHADRHYRESGHPVMRSVEQGESWRWCYPDELLG</sequence>
<reference evidence="12 13" key="1">
    <citation type="submission" date="2020-07" db="EMBL/GenBank/DDBJ databases">
        <title>Sequencing the genomes of 1000 actinobacteria strains.</title>
        <authorList>
            <person name="Klenk H.-P."/>
        </authorList>
    </citation>
    <scope>NUCLEOTIDE SEQUENCE [LARGE SCALE GENOMIC DNA]</scope>
    <source>
        <strain evidence="12 13">DSM 102047</strain>
    </source>
</reference>
<feature type="transmembrane region" description="Helical" evidence="10">
    <location>
        <begin position="154"/>
        <end position="174"/>
    </location>
</feature>
<dbReference type="Pfam" id="PF02148">
    <property type="entry name" value="zf-UBP"/>
    <property type="match status" value="1"/>
</dbReference>
<dbReference type="SUPFAM" id="SSF57850">
    <property type="entry name" value="RING/U-box"/>
    <property type="match status" value="1"/>
</dbReference>
<evidence type="ECO:0000256" key="10">
    <source>
        <dbReference type="RuleBase" id="RU366002"/>
    </source>
</evidence>
<feature type="transmembrane region" description="Helical" evidence="10">
    <location>
        <begin position="180"/>
        <end position="201"/>
    </location>
</feature>
<evidence type="ECO:0000256" key="9">
    <source>
        <dbReference type="ARBA" id="ARBA00023201"/>
    </source>
</evidence>
<keyword evidence="3 10" id="KW-1003">Cell membrane</keyword>
<dbReference type="GO" id="GO:0098719">
    <property type="term" value="P:sodium ion import across plasma membrane"/>
    <property type="evidence" value="ECO:0007669"/>
    <property type="project" value="TreeGrafter"/>
</dbReference>
<evidence type="ECO:0000256" key="5">
    <source>
        <dbReference type="ARBA" id="ARBA00022989"/>
    </source>
</evidence>
<name>A0A7Y9LSH5_9MICC</name>
<organism evidence="12 13">
    <name type="scientific">Psychromicrobium silvestre</name>
    <dbReference type="NCBI Taxonomy" id="1645614"/>
    <lineage>
        <taxon>Bacteria</taxon>
        <taxon>Bacillati</taxon>
        <taxon>Actinomycetota</taxon>
        <taxon>Actinomycetes</taxon>
        <taxon>Micrococcales</taxon>
        <taxon>Micrococcaceae</taxon>
        <taxon>Psychromicrobium</taxon>
    </lineage>
</organism>
<dbReference type="RefSeq" id="WP_179388492.1">
    <property type="nucleotide sequence ID" value="NZ_JACBYQ010000001.1"/>
</dbReference>
<comment type="function">
    <text evidence="10">Na(+)/H(+) antiporter that extrudes sodium in exchange for external protons.</text>
</comment>
<feature type="transmembrane region" description="Helical" evidence="10">
    <location>
        <begin position="379"/>
        <end position="402"/>
    </location>
</feature>
<comment type="caution">
    <text evidence="10">Lacks conserved residue(s) required for the propagation of feature annotation.</text>
</comment>
<dbReference type="InterPro" id="IPR006153">
    <property type="entry name" value="Cation/H_exchanger_TM"/>
</dbReference>
<evidence type="ECO:0000256" key="7">
    <source>
        <dbReference type="ARBA" id="ARBA00023065"/>
    </source>
</evidence>
<dbReference type="Gene3D" id="3.30.40.10">
    <property type="entry name" value="Zinc/RING finger domain, C3HC4 (zinc finger)"/>
    <property type="match status" value="1"/>
</dbReference>
<dbReference type="GO" id="GO:0051453">
    <property type="term" value="P:regulation of intracellular pH"/>
    <property type="evidence" value="ECO:0007669"/>
    <property type="project" value="TreeGrafter"/>
</dbReference>
<evidence type="ECO:0000256" key="6">
    <source>
        <dbReference type="ARBA" id="ARBA00023053"/>
    </source>
</evidence>
<dbReference type="PROSITE" id="PS50271">
    <property type="entry name" value="ZF_UBP"/>
    <property type="match status" value="1"/>
</dbReference>
<evidence type="ECO:0000256" key="1">
    <source>
        <dbReference type="ARBA" id="ARBA00004651"/>
    </source>
</evidence>
<keyword evidence="7 10" id="KW-0406">Ion transport</keyword>
<dbReference type="EMBL" id="JACBYQ010000001">
    <property type="protein sequence ID" value="NYE94772.1"/>
    <property type="molecule type" value="Genomic_DNA"/>
</dbReference>
<evidence type="ECO:0000256" key="3">
    <source>
        <dbReference type="ARBA" id="ARBA00022475"/>
    </source>
</evidence>
<keyword evidence="8 10" id="KW-0472">Membrane</keyword>
<keyword evidence="10" id="KW-0050">Antiport</keyword>
<dbReference type="InterPro" id="IPR004705">
    <property type="entry name" value="Cation/H_exchanger_CPA1_bac"/>
</dbReference>
<feature type="transmembrane region" description="Helical" evidence="10">
    <location>
        <begin position="53"/>
        <end position="72"/>
    </location>
</feature>
<keyword evidence="4 10" id="KW-0812">Transmembrane</keyword>
<dbReference type="InterPro" id="IPR001607">
    <property type="entry name" value="Znf_UBP"/>
</dbReference>
<evidence type="ECO:0000313" key="12">
    <source>
        <dbReference type="EMBL" id="NYE94772.1"/>
    </source>
</evidence>
<feature type="transmembrane region" description="Helical" evidence="10">
    <location>
        <begin position="84"/>
        <end position="105"/>
    </location>
</feature>
<dbReference type="InterPro" id="IPR013083">
    <property type="entry name" value="Znf_RING/FYVE/PHD"/>
</dbReference>
<feature type="domain" description="UBP-type" evidence="11">
    <location>
        <begin position="542"/>
        <end position="625"/>
    </location>
</feature>
<comment type="similarity">
    <text evidence="10">Belongs to the monovalent cation:proton antiporter 1 (CPA1) transporter (TC 2.A.36) family.</text>
</comment>
<dbReference type="Gene3D" id="6.10.140.1330">
    <property type="match status" value="1"/>
</dbReference>
<feature type="transmembrane region" description="Helical" evidence="10">
    <location>
        <begin position="304"/>
        <end position="325"/>
    </location>
</feature>